<accession>A0A518E2G8</accession>
<keyword evidence="4" id="KW-1185">Reference proteome</keyword>
<dbReference type="AlphaFoldDB" id="A0A518E2G8"/>
<dbReference type="RefSeq" id="WP_145057427.1">
    <property type="nucleotide sequence ID" value="NZ_CP036433.1"/>
</dbReference>
<protein>
    <submittedName>
        <fullName evidence="3">Carboxylesterase NlhH</fullName>
        <ecNumber evidence="3">3.1.1.1</ecNumber>
    </submittedName>
</protein>
<evidence type="ECO:0000313" key="3">
    <source>
        <dbReference type="EMBL" id="QDU98288.1"/>
    </source>
</evidence>
<dbReference type="Gene3D" id="3.40.50.1820">
    <property type="entry name" value="alpha/beta hydrolase"/>
    <property type="match status" value="1"/>
</dbReference>
<evidence type="ECO:0000313" key="4">
    <source>
        <dbReference type="Proteomes" id="UP000317648"/>
    </source>
</evidence>
<dbReference type="InterPro" id="IPR049492">
    <property type="entry name" value="BD-FAE-like_dom"/>
</dbReference>
<dbReference type="KEGG" id="lcre:Pla8534_61500"/>
<dbReference type="InterPro" id="IPR029058">
    <property type="entry name" value="AB_hydrolase_fold"/>
</dbReference>
<dbReference type="SUPFAM" id="SSF53474">
    <property type="entry name" value="alpha/beta-Hydrolases"/>
    <property type="match status" value="1"/>
</dbReference>
<feature type="domain" description="BD-FAE-like" evidence="2">
    <location>
        <begin position="65"/>
        <end position="275"/>
    </location>
</feature>
<dbReference type="Pfam" id="PF20434">
    <property type="entry name" value="BD-FAE"/>
    <property type="match status" value="1"/>
</dbReference>
<dbReference type="PANTHER" id="PTHR48081">
    <property type="entry name" value="AB HYDROLASE SUPERFAMILY PROTEIN C4A8.06C"/>
    <property type="match status" value="1"/>
</dbReference>
<gene>
    <name evidence="3" type="primary">nlhH_10</name>
    <name evidence="3" type="ORF">Pla8534_61500</name>
</gene>
<dbReference type="GO" id="GO:0106435">
    <property type="term" value="F:carboxylesterase activity"/>
    <property type="evidence" value="ECO:0007669"/>
    <property type="project" value="UniProtKB-EC"/>
</dbReference>
<keyword evidence="1 3" id="KW-0378">Hydrolase</keyword>
<dbReference type="InterPro" id="IPR050300">
    <property type="entry name" value="GDXG_lipolytic_enzyme"/>
</dbReference>
<reference evidence="3 4" key="1">
    <citation type="submission" date="2019-02" db="EMBL/GenBank/DDBJ databases">
        <title>Deep-cultivation of Planctomycetes and their phenomic and genomic characterization uncovers novel biology.</title>
        <authorList>
            <person name="Wiegand S."/>
            <person name="Jogler M."/>
            <person name="Boedeker C."/>
            <person name="Pinto D."/>
            <person name="Vollmers J."/>
            <person name="Rivas-Marin E."/>
            <person name="Kohn T."/>
            <person name="Peeters S.H."/>
            <person name="Heuer A."/>
            <person name="Rast P."/>
            <person name="Oberbeckmann S."/>
            <person name="Bunk B."/>
            <person name="Jeske O."/>
            <person name="Meyerdierks A."/>
            <person name="Storesund J.E."/>
            <person name="Kallscheuer N."/>
            <person name="Luecker S."/>
            <person name="Lage O.M."/>
            <person name="Pohl T."/>
            <person name="Merkel B.J."/>
            <person name="Hornburger P."/>
            <person name="Mueller R.-W."/>
            <person name="Bruemmer F."/>
            <person name="Labrenz M."/>
            <person name="Spormann A.M."/>
            <person name="Op den Camp H."/>
            <person name="Overmann J."/>
            <person name="Amann R."/>
            <person name="Jetten M.S.M."/>
            <person name="Mascher T."/>
            <person name="Medema M.H."/>
            <person name="Devos D.P."/>
            <person name="Kaster A.-K."/>
            <person name="Ovreas L."/>
            <person name="Rohde M."/>
            <person name="Galperin M.Y."/>
            <person name="Jogler C."/>
        </authorList>
    </citation>
    <scope>NUCLEOTIDE SEQUENCE [LARGE SCALE GENOMIC DNA]</scope>
    <source>
        <strain evidence="3 4">Pla85_3_4</strain>
    </source>
</reference>
<dbReference type="EMBL" id="CP036433">
    <property type="protein sequence ID" value="QDU98288.1"/>
    <property type="molecule type" value="Genomic_DNA"/>
</dbReference>
<evidence type="ECO:0000256" key="1">
    <source>
        <dbReference type="ARBA" id="ARBA00022801"/>
    </source>
</evidence>
<evidence type="ECO:0000259" key="2">
    <source>
        <dbReference type="Pfam" id="PF20434"/>
    </source>
</evidence>
<dbReference type="PANTHER" id="PTHR48081:SF13">
    <property type="entry name" value="ALPHA_BETA HYDROLASE"/>
    <property type="match status" value="1"/>
</dbReference>
<proteinExistence type="predicted"/>
<dbReference type="EC" id="3.1.1.1" evidence="3"/>
<sequence length="327" mass="35365">MIRPFAVCRSVWLFGLLGMLVGLSPAWSQEKAPDFRAEIAKRFGETLDVRYDQPYAGTENPKQMLDLFLPKTRSADKPLPVVVFIHGGGWSGGNRNGYAPQAAILAATGEYATASISYRLSQEAKWPAQIHDCKAAIRWIRGHAKELNLDADRIGVIGGSAGGHLVTMLGLTGGNKELEGDLGDFDEQSTDVTCVVNFYGPSDLTRPLMQGDAALRDDPAVAGLIGGGIQENLAVAKAASPMTYIAKGAPPILTIHGDKDMRVNYEQGVMLHEALKKAGNVSMLITIEGGGHAVPRSQELYQRIRKFWDKNLRGVEAEISTEPIPVE</sequence>
<dbReference type="OrthoDB" id="265201at2"/>
<name>A0A518E2G8_9BACT</name>
<dbReference type="Proteomes" id="UP000317648">
    <property type="component" value="Chromosome"/>
</dbReference>
<organism evidence="3 4">
    <name type="scientific">Lignipirellula cremea</name>
    <dbReference type="NCBI Taxonomy" id="2528010"/>
    <lineage>
        <taxon>Bacteria</taxon>
        <taxon>Pseudomonadati</taxon>
        <taxon>Planctomycetota</taxon>
        <taxon>Planctomycetia</taxon>
        <taxon>Pirellulales</taxon>
        <taxon>Pirellulaceae</taxon>
        <taxon>Lignipirellula</taxon>
    </lineage>
</organism>